<dbReference type="GO" id="GO:0000177">
    <property type="term" value="C:cytoplasmic exosome (RNase complex)"/>
    <property type="evidence" value="ECO:0007669"/>
    <property type="project" value="TreeGrafter"/>
</dbReference>
<dbReference type="InterPro" id="IPR001247">
    <property type="entry name" value="ExoRNase_PH_dom1"/>
</dbReference>
<evidence type="ECO:0000259" key="12">
    <source>
        <dbReference type="Pfam" id="PF03725"/>
    </source>
</evidence>
<name>A0A0D1YNV4_9EURO</name>
<dbReference type="GO" id="GO:0034475">
    <property type="term" value="P:U4 snRNA 3'-end processing"/>
    <property type="evidence" value="ECO:0007669"/>
    <property type="project" value="TreeGrafter"/>
</dbReference>
<accession>A0A0D1YNV4</accession>
<keyword evidence="8" id="KW-0694">RNA-binding</keyword>
<dbReference type="Pfam" id="PF01138">
    <property type="entry name" value="RNase_PH"/>
    <property type="match status" value="1"/>
</dbReference>
<dbReference type="InterPro" id="IPR027408">
    <property type="entry name" value="PNPase/RNase_PH_dom_sf"/>
</dbReference>
<dbReference type="GO" id="GO:0005730">
    <property type="term" value="C:nucleolus"/>
    <property type="evidence" value="ECO:0007669"/>
    <property type="project" value="UniProtKB-SubCell"/>
</dbReference>
<dbReference type="PANTHER" id="PTHR11097">
    <property type="entry name" value="EXOSOME COMPLEX EXONUCLEASE RIBOSOMAL RNA PROCESSING PROTEIN"/>
    <property type="match status" value="1"/>
</dbReference>
<evidence type="ECO:0000313" key="14">
    <source>
        <dbReference type="Proteomes" id="UP000053599"/>
    </source>
</evidence>
<reference evidence="13 14" key="1">
    <citation type="submission" date="2015-01" db="EMBL/GenBank/DDBJ databases">
        <title>The Genome Sequence of Exophiala sideris CBS121828.</title>
        <authorList>
            <consortium name="The Broad Institute Genomics Platform"/>
            <person name="Cuomo C."/>
            <person name="de Hoog S."/>
            <person name="Gorbushina A."/>
            <person name="Stielow B."/>
            <person name="Teixiera M."/>
            <person name="Abouelleil A."/>
            <person name="Chapman S.B."/>
            <person name="Priest M."/>
            <person name="Young S.K."/>
            <person name="Wortman J."/>
            <person name="Nusbaum C."/>
            <person name="Birren B."/>
        </authorList>
    </citation>
    <scope>NUCLEOTIDE SEQUENCE [LARGE SCALE GENOMIC DNA]</scope>
    <source>
        <strain evidence="13 14">CBS 121828</strain>
    </source>
</reference>
<evidence type="ECO:0000256" key="5">
    <source>
        <dbReference type="ARBA" id="ARBA00022490"/>
    </source>
</evidence>
<evidence type="ECO:0000256" key="6">
    <source>
        <dbReference type="ARBA" id="ARBA00022552"/>
    </source>
</evidence>
<comment type="similarity">
    <text evidence="3">Belongs to the RNase PH family.</text>
</comment>
<dbReference type="GO" id="GO:0071028">
    <property type="term" value="P:nuclear mRNA surveillance"/>
    <property type="evidence" value="ECO:0007669"/>
    <property type="project" value="TreeGrafter"/>
</dbReference>
<dbReference type="FunFam" id="3.30.230.70:FF:000005">
    <property type="entry name" value="Exosome complex component RRP45"/>
    <property type="match status" value="1"/>
</dbReference>
<evidence type="ECO:0000256" key="3">
    <source>
        <dbReference type="ARBA" id="ARBA00006678"/>
    </source>
</evidence>
<dbReference type="GO" id="GO:0034476">
    <property type="term" value="P:U5 snRNA 3'-end processing"/>
    <property type="evidence" value="ECO:0007669"/>
    <property type="project" value="TreeGrafter"/>
</dbReference>
<dbReference type="InterPro" id="IPR020568">
    <property type="entry name" value="Ribosomal_Su5_D2-typ_SF"/>
</dbReference>
<evidence type="ECO:0000256" key="10">
    <source>
        <dbReference type="ARBA" id="ARBA00077933"/>
    </source>
</evidence>
<dbReference type="InterPro" id="IPR033100">
    <property type="entry name" value="Rrp45"/>
</dbReference>
<dbReference type="STRING" id="1016849.A0A0D1YNV4"/>
<evidence type="ECO:0000256" key="8">
    <source>
        <dbReference type="ARBA" id="ARBA00022884"/>
    </source>
</evidence>
<gene>
    <name evidence="13" type="ORF">PV11_04937</name>
</gene>
<dbReference type="CDD" id="cd11368">
    <property type="entry name" value="RNase_PH_RRP45"/>
    <property type="match status" value="1"/>
</dbReference>
<dbReference type="HOGENOM" id="CLU_038194_0_0_1"/>
<proteinExistence type="inferred from homology"/>
<dbReference type="Pfam" id="PF03725">
    <property type="entry name" value="RNase_PH_C"/>
    <property type="match status" value="1"/>
</dbReference>
<dbReference type="InterPro" id="IPR050590">
    <property type="entry name" value="Exosome_comp_Rrp42_subfam"/>
</dbReference>
<keyword evidence="6" id="KW-0698">rRNA processing</keyword>
<sequence>MPREVEISNIERNFILEALEQEIRVDGRALDQLRSLDLEFGEEYGTVTLRTGKTRVHVQISAEVTKPLEDRKFEGIFTIVTELSPIASPAFEVGRPTEQEVILSRILEKAIRRSRAIDTESLCIIAGAKCWSIRADVHFLDADGGLIDASCIAIVAALRHFRRPDVSVDGENVTIYTMAERVPVPLSIMHHPVCITFSFYHGGDIILLDATRSEEQVRGAEVILTVNDFELCQVAKLGGGAVDAVVLLKCINTALAKGREINGIVAKKLAEDSTKRDVGGLIAELRAENER</sequence>
<dbReference type="EMBL" id="KN846952">
    <property type="protein sequence ID" value="KIV82869.1"/>
    <property type="molecule type" value="Genomic_DNA"/>
</dbReference>
<dbReference type="GO" id="GO:0000467">
    <property type="term" value="P:exonucleolytic trimming to generate mature 3'-end of 5.8S rRNA from tricistronic rRNA transcript (SSU-rRNA, 5.8S rRNA, LSU-rRNA)"/>
    <property type="evidence" value="ECO:0007669"/>
    <property type="project" value="TreeGrafter"/>
</dbReference>
<evidence type="ECO:0000256" key="7">
    <source>
        <dbReference type="ARBA" id="ARBA00022835"/>
    </source>
</evidence>
<dbReference type="Gene3D" id="3.30.230.70">
    <property type="entry name" value="GHMP Kinase, N-terminal domain"/>
    <property type="match status" value="1"/>
</dbReference>
<dbReference type="GO" id="GO:0071038">
    <property type="term" value="P:TRAMP-dependent tRNA surveillance pathway"/>
    <property type="evidence" value="ECO:0007669"/>
    <property type="project" value="TreeGrafter"/>
</dbReference>
<dbReference type="PANTHER" id="PTHR11097:SF14">
    <property type="entry name" value="EXOSOME COMPLEX COMPONENT RRP45"/>
    <property type="match status" value="1"/>
</dbReference>
<feature type="domain" description="Exoribonuclease phosphorolytic" evidence="12">
    <location>
        <begin position="192"/>
        <end position="256"/>
    </location>
</feature>
<evidence type="ECO:0000256" key="2">
    <source>
        <dbReference type="ARBA" id="ARBA00004604"/>
    </source>
</evidence>
<dbReference type="OrthoDB" id="10264038at2759"/>
<dbReference type="InterPro" id="IPR015847">
    <property type="entry name" value="ExoRNase_PH_dom2"/>
</dbReference>
<evidence type="ECO:0000256" key="1">
    <source>
        <dbReference type="ARBA" id="ARBA00004496"/>
    </source>
</evidence>
<keyword evidence="7" id="KW-0271">Exosome</keyword>
<dbReference type="AlphaFoldDB" id="A0A0D1YNV4"/>
<evidence type="ECO:0000313" key="13">
    <source>
        <dbReference type="EMBL" id="KIV82869.1"/>
    </source>
</evidence>
<dbReference type="Proteomes" id="UP000053599">
    <property type="component" value="Unassembled WGS sequence"/>
</dbReference>
<dbReference type="GO" id="GO:0016075">
    <property type="term" value="P:rRNA catabolic process"/>
    <property type="evidence" value="ECO:0007669"/>
    <property type="project" value="TreeGrafter"/>
</dbReference>
<dbReference type="GO" id="GO:0034473">
    <property type="term" value="P:U1 snRNA 3'-end processing"/>
    <property type="evidence" value="ECO:0007669"/>
    <property type="project" value="TreeGrafter"/>
</dbReference>
<evidence type="ECO:0000256" key="9">
    <source>
        <dbReference type="ARBA" id="ARBA00023242"/>
    </source>
</evidence>
<dbReference type="SUPFAM" id="SSF55666">
    <property type="entry name" value="Ribonuclease PH domain 2-like"/>
    <property type="match status" value="1"/>
</dbReference>
<keyword evidence="9" id="KW-0539">Nucleus</keyword>
<evidence type="ECO:0000259" key="11">
    <source>
        <dbReference type="Pfam" id="PF01138"/>
    </source>
</evidence>
<dbReference type="InterPro" id="IPR036345">
    <property type="entry name" value="ExoRNase_PH_dom2_sf"/>
</dbReference>
<protein>
    <recommendedName>
        <fullName evidence="4">Exosome complex component RRP45</fullName>
    </recommendedName>
    <alternativeName>
        <fullName evidence="10">Ribosomal RNA-processing protein 45</fullName>
    </alternativeName>
</protein>
<evidence type="ECO:0000256" key="4">
    <source>
        <dbReference type="ARBA" id="ARBA00019572"/>
    </source>
</evidence>
<dbReference type="GO" id="GO:0035925">
    <property type="term" value="F:mRNA 3'-UTR AU-rich region binding"/>
    <property type="evidence" value="ECO:0007669"/>
    <property type="project" value="TreeGrafter"/>
</dbReference>
<organism evidence="13 14">
    <name type="scientific">Exophiala sideris</name>
    <dbReference type="NCBI Taxonomy" id="1016849"/>
    <lineage>
        <taxon>Eukaryota</taxon>
        <taxon>Fungi</taxon>
        <taxon>Dikarya</taxon>
        <taxon>Ascomycota</taxon>
        <taxon>Pezizomycotina</taxon>
        <taxon>Eurotiomycetes</taxon>
        <taxon>Chaetothyriomycetidae</taxon>
        <taxon>Chaetothyriales</taxon>
        <taxon>Herpotrichiellaceae</taxon>
        <taxon>Exophiala</taxon>
    </lineage>
</organism>
<comment type="subcellular location">
    <subcellularLocation>
        <location evidence="1">Cytoplasm</location>
    </subcellularLocation>
    <subcellularLocation>
        <location evidence="2">Nucleus</location>
        <location evidence="2">Nucleolus</location>
    </subcellularLocation>
</comment>
<dbReference type="SUPFAM" id="SSF54211">
    <property type="entry name" value="Ribosomal protein S5 domain 2-like"/>
    <property type="match status" value="1"/>
</dbReference>
<keyword evidence="5" id="KW-0963">Cytoplasm</keyword>
<dbReference type="GO" id="GO:0071035">
    <property type="term" value="P:nuclear polyadenylation-dependent rRNA catabolic process"/>
    <property type="evidence" value="ECO:0007669"/>
    <property type="project" value="TreeGrafter"/>
</dbReference>
<dbReference type="GO" id="GO:0000176">
    <property type="term" value="C:nuclear exosome (RNase complex)"/>
    <property type="evidence" value="ECO:0007669"/>
    <property type="project" value="UniProtKB-ARBA"/>
</dbReference>
<feature type="domain" description="Exoribonuclease phosphorolytic" evidence="11">
    <location>
        <begin position="32"/>
        <end position="164"/>
    </location>
</feature>